<feature type="region of interest" description="Disordered" evidence="1">
    <location>
        <begin position="89"/>
        <end position="206"/>
    </location>
</feature>
<reference evidence="2" key="1">
    <citation type="submission" date="2023-06" db="EMBL/GenBank/DDBJ databases">
        <title>Genome-scale phylogeny and comparative genomics of the fungal order Sordariales.</title>
        <authorList>
            <consortium name="Lawrence Berkeley National Laboratory"/>
            <person name="Hensen N."/>
            <person name="Bonometti L."/>
            <person name="Westerberg I."/>
            <person name="Brannstrom I.O."/>
            <person name="Guillou S."/>
            <person name="Cros-Aarteil S."/>
            <person name="Calhoun S."/>
            <person name="Haridas S."/>
            <person name="Kuo A."/>
            <person name="Mondo S."/>
            <person name="Pangilinan J."/>
            <person name="Riley R."/>
            <person name="LaButti K."/>
            <person name="Andreopoulos B."/>
            <person name="Lipzen A."/>
            <person name="Chen C."/>
            <person name="Yanf M."/>
            <person name="Daum C."/>
            <person name="Ng V."/>
            <person name="Clum A."/>
            <person name="Steindorff A."/>
            <person name="Ohm R."/>
            <person name="Martin F."/>
            <person name="Silar P."/>
            <person name="Natvig D."/>
            <person name="Lalanne C."/>
            <person name="Gautier V."/>
            <person name="Ament-velasquez S.L."/>
            <person name="Kruys A."/>
            <person name="Hutchinson M.I."/>
            <person name="Powell A.J."/>
            <person name="Barry K."/>
            <person name="Miller A.N."/>
            <person name="Grigoriev I.V."/>
            <person name="Debuchy R."/>
            <person name="Gladieux P."/>
            <person name="Thoren M.H."/>
            <person name="Johannesson H."/>
        </authorList>
    </citation>
    <scope>NUCLEOTIDE SEQUENCE</scope>
    <source>
        <strain evidence="2">SMH2392-1A</strain>
    </source>
</reference>
<gene>
    <name evidence="2" type="ORF">B0T26DRAFT_538177</name>
</gene>
<feature type="region of interest" description="Disordered" evidence="1">
    <location>
        <begin position="1"/>
        <end position="66"/>
    </location>
</feature>
<evidence type="ECO:0000313" key="3">
    <source>
        <dbReference type="Proteomes" id="UP001172101"/>
    </source>
</evidence>
<feature type="non-terminal residue" evidence="2">
    <location>
        <position position="1"/>
    </location>
</feature>
<dbReference type="GeneID" id="85318825"/>
<dbReference type="AlphaFoldDB" id="A0AA39ZQU5"/>
<accession>A0AA39ZQU5</accession>
<sequence>PGGSSDIGKIESLNGHSLPRKDERPAEIGDTNDYLPLARSGSREGTLCSDEGGEGDEPELANTKLPLHLPDSQDWIDFRRDVGGHCITNLGEDYRTLVPGDRGKQREDGSVVLPQVQESQASMPRLSDSERNDTGEVANTEPSMQSSASQDRANLQNNIARRRSYDTGDEENCSPIMGSDAKQGKDEVTQPPRKRRSIRTSAPTTC</sequence>
<dbReference type="RefSeq" id="XP_060289663.1">
    <property type="nucleotide sequence ID" value="XM_060435555.1"/>
</dbReference>
<evidence type="ECO:0000313" key="2">
    <source>
        <dbReference type="EMBL" id="KAK0701999.1"/>
    </source>
</evidence>
<protein>
    <submittedName>
        <fullName evidence="2">Uncharacterized protein</fullName>
    </submittedName>
</protein>
<feature type="non-terminal residue" evidence="2">
    <location>
        <position position="206"/>
    </location>
</feature>
<proteinExistence type="predicted"/>
<dbReference type="Proteomes" id="UP001172101">
    <property type="component" value="Unassembled WGS sequence"/>
</dbReference>
<dbReference type="EMBL" id="JAUIRO010000009">
    <property type="protein sequence ID" value="KAK0701999.1"/>
    <property type="molecule type" value="Genomic_DNA"/>
</dbReference>
<keyword evidence="3" id="KW-1185">Reference proteome</keyword>
<name>A0AA39ZQU5_9PEZI</name>
<organism evidence="2 3">
    <name type="scientific">Lasiosphaeria miniovina</name>
    <dbReference type="NCBI Taxonomy" id="1954250"/>
    <lineage>
        <taxon>Eukaryota</taxon>
        <taxon>Fungi</taxon>
        <taxon>Dikarya</taxon>
        <taxon>Ascomycota</taxon>
        <taxon>Pezizomycotina</taxon>
        <taxon>Sordariomycetes</taxon>
        <taxon>Sordariomycetidae</taxon>
        <taxon>Sordariales</taxon>
        <taxon>Lasiosphaeriaceae</taxon>
        <taxon>Lasiosphaeria</taxon>
    </lineage>
</organism>
<evidence type="ECO:0000256" key="1">
    <source>
        <dbReference type="SAM" id="MobiDB-lite"/>
    </source>
</evidence>
<comment type="caution">
    <text evidence="2">The sequence shown here is derived from an EMBL/GenBank/DDBJ whole genome shotgun (WGS) entry which is preliminary data.</text>
</comment>
<feature type="compositionally biased region" description="Polar residues" evidence="1">
    <location>
        <begin position="140"/>
        <end position="159"/>
    </location>
</feature>